<feature type="region of interest" description="Disordered" evidence="1">
    <location>
        <begin position="609"/>
        <end position="636"/>
    </location>
</feature>
<feature type="domain" description="Heterokaryon incompatibility" evidence="2">
    <location>
        <begin position="228"/>
        <end position="379"/>
    </location>
</feature>
<accession>A0AAN6NZZ5</accession>
<comment type="caution">
    <text evidence="3">The sequence shown here is derived from an EMBL/GenBank/DDBJ whole genome shotgun (WGS) entry which is preliminary data.</text>
</comment>
<dbReference type="AlphaFoldDB" id="A0AAN6NZZ5"/>
<gene>
    <name evidence="3" type="ORF">QBC32DRAFT_321911</name>
</gene>
<dbReference type="PANTHER" id="PTHR33112:SF8">
    <property type="entry name" value="HETEROKARYON INCOMPATIBILITY DOMAIN-CONTAINING PROTEIN"/>
    <property type="match status" value="1"/>
</dbReference>
<dbReference type="Proteomes" id="UP001303222">
    <property type="component" value="Unassembled WGS sequence"/>
</dbReference>
<evidence type="ECO:0000259" key="2">
    <source>
        <dbReference type="Pfam" id="PF06985"/>
    </source>
</evidence>
<proteinExistence type="predicted"/>
<organism evidence="3 4">
    <name type="scientific">Pseudoneurospora amorphoporcata</name>
    <dbReference type="NCBI Taxonomy" id="241081"/>
    <lineage>
        <taxon>Eukaryota</taxon>
        <taxon>Fungi</taxon>
        <taxon>Dikarya</taxon>
        <taxon>Ascomycota</taxon>
        <taxon>Pezizomycotina</taxon>
        <taxon>Sordariomycetes</taxon>
        <taxon>Sordariomycetidae</taxon>
        <taxon>Sordariales</taxon>
        <taxon>Sordariaceae</taxon>
        <taxon>Pseudoneurospora</taxon>
    </lineage>
</organism>
<dbReference type="Pfam" id="PF06985">
    <property type="entry name" value="HET"/>
    <property type="match status" value="1"/>
</dbReference>
<dbReference type="EMBL" id="MU859079">
    <property type="protein sequence ID" value="KAK3955195.1"/>
    <property type="molecule type" value="Genomic_DNA"/>
</dbReference>
<feature type="compositionally biased region" description="Basic and acidic residues" evidence="1">
    <location>
        <begin position="609"/>
        <end position="626"/>
    </location>
</feature>
<evidence type="ECO:0000313" key="3">
    <source>
        <dbReference type="EMBL" id="KAK3955195.1"/>
    </source>
</evidence>
<reference evidence="3" key="1">
    <citation type="journal article" date="2023" name="Mol. Phylogenet. Evol.">
        <title>Genome-scale phylogeny and comparative genomics of the fungal order Sordariales.</title>
        <authorList>
            <person name="Hensen N."/>
            <person name="Bonometti L."/>
            <person name="Westerberg I."/>
            <person name="Brannstrom I.O."/>
            <person name="Guillou S."/>
            <person name="Cros-Aarteil S."/>
            <person name="Calhoun S."/>
            <person name="Haridas S."/>
            <person name="Kuo A."/>
            <person name="Mondo S."/>
            <person name="Pangilinan J."/>
            <person name="Riley R."/>
            <person name="LaButti K."/>
            <person name="Andreopoulos B."/>
            <person name="Lipzen A."/>
            <person name="Chen C."/>
            <person name="Yan M."/>
            <person name="Daum C."/>
            <person name="Ng V."/>
            <person name="Clum A."/>
            <person name="Steindorff A."/>
            <person name="Ohm R.A."/>
            <person name="Martin F."/>
            <person name="Silar P."/>
            <person name="Natvig D.O."/>
            <person name="Lalanne C."/>
            <person name="Gautier V."/>
            <person name="Ament-Velasquez S.L."/>
            <person name="Kruys A."/>
            <person name="Hutchinson M.I."/>
            <person name="Powell A.J."/>
            <person name="Barry K."/>
            <person name="Miller A.N."/>
            <person name="Grigoriev I.V."/>
            <person name="Debuchy R."/>
            <person name="Gladieux P."/>
            <person name="Hiltunen Thoren M."/>
            <person name="Johannesson H."/>
        </authorList>
    </citation>
    <scope>NUCLEOTIDE SEQUENCE</scope>
    <source>
        <strain evidence="3">CBS 626.80</strain>
    </source>
</reference>
<dbReference type="InterPro" id="IPR010730">
    <property type="entry name" value="HET"/>
</dbReference>
<protein>
    <submittedName>
        <fullName evidence="3">Heterokaryon incompatibility protein-domain-containing protein</fullName>
    </submittedName>
</protein>
<evidence type="ECO:0000256" key="1">
    <source>
        <dbReference type="SAM" id="MobiDB-lite"/>
    </source>
</evidence>
<reference evidence="3" key="2">
    <citation type="submission" date="2023-06" db="EMBL/GenBank/DDBJ databases">
        <authorList>
            <consortium name="Lawrence Berkeley National Laboratory"/>
            <person name="Mondo S.J."/>
            <person name="Hensen N."/>
            <person name="Bonometti L."/>
            <person name="Westerberg I."/>
            <person name="Brannstrom I.O."/>
            <person name="Guillou S."/>
            <person name="Cros-Aarteil S."/>
            <person name="Calhoun S."/>
            <person name="Haridas S."/>
            <person name="Kuo A."/>
            <person name="Pangilinan J."/>
            <person name="Riley R."/>
            <person name="Labutti K."/>
            <person name="Andreopoulos B."/>
            <person name="Lipzen A."/>
            <person name="Chen C."/>
            <person name="Yanf M."/>
            <person name="Daum C."/>
            <person name="Ng V."/>
            <person name="Clum A."/>
            <person name="Steindorff A."/>
            <person name="Ohm R."/>
            <person name="Martin F."/>
            <person name="Silar P."/>
            <person name="Natvig D."/>
            <person name="Lalanne C."/>
            <person name="Gautier V."/>
            <person name="Ament-Velasquez S.L."/>
            <person name="Kruys A."/>
            <person name="Hutchinson M.I."/>
            <person name="Powell A.J."/>
            <person name="Barry K."/>
            <person name="Miller A.N."/>
            <person name="Grigoriev I.V."/>
            <person name="Debuchy R."/>
            <person name="Gladieux P."/>
            <person name="Thoren M.H."/>
            <person name="Johannesson H."/>
        </authorList>
    </citation>
    <scope>NUCLEOTIDE SEQUENCE</scope>
    <source>
        <strain evidence="3">CBS 626.80</strain>
    </source>
</reference>
<sequence length="664" mass="74926">MSAERGNHHEHDSKEVKTQTLCASCSRVFSKSSLLKHFADLKRGNADHELLRDHDNNSQVHNVGILSTNPILSEPLFHSQNLQQIVASSLAPDACHICSMVCKDLSRRNDENHIKSDGIIQARFQLWSAAVGEDPVLCLCFERITDLQVLSEAASLSAAGHHDHERLNQLLVVLEESLKATDQIECISQAPSRVIPTRLVDVGEVAPGQPAPPPRLFLPPTHCSQLQYLTLSHSWAKSKQSLNLLTENLKELQVGIPLTAVSQAFRDAIDITRRLGHRYIWINSLCLIQNSREDWEREAVTMGHVYGNSACNIAVLGMDGVDGCFSLRNPLEIIPCRIQADNLGTGRSVYVLPQLLRTDYSLSAFRRPPLLRRGWVLQEQPSYPFSSKGKFRALCNSSSIDSQDVAEAPKLISDRNLLLYHYWQDTLCRYTEANLTFPTDRFVALAGIVKTFQRHSGFTYVHGTWREFWPLDLLWEYFQVRRPGETGFVDHPETGLKVPSWSWAAKEGIKRFALVLHPDYQGSVVIEYLAPVVGTGTDDKGDITTINFLGPVLRGVVVKRSGGRKIQVRLDDGHEAFMLWDAEPEDGDEVLLVLLALWKRKDFHHDADEEEPMYRREKSPTLEDTRPQPAQLQEGTTKAAWDSMDWRYSDNEEAVGYSFLHINA</sequence>
<evidence type="ECO:0000313" key="4">
    <source>
        <dbReference type="Proteomes" id="UP001303222"/>
    </source>
</evidence>
<keyword evidence="4" id="KW-1185">Reference proteome</keyword>
<name>A0AAN6NZZ5_9PEZI</name>
<dbReference type="PANTHER" id="PTHR33112">
    <property type="entry name" value="DOMAIN PROTEIN, PUTATIVE-RELATED"/>
    <property type="match status" value="1"/>
</dbReference>